<dbReference type="GeneID" id="30964058"/>
<evidence type="ECO:0000256" key="2">
    <source>
        <dbReference type="ARBA" id="ARBA00009747"/>
    </source>
</evidence>
<protein>
    <recommendedName>
        <fullName evidence="9">Selenoprotein O</fullName>
    </recommendedName>
</protein>
<evidence type="ECO:0000313" key="11">
    <source>
        <dbReference type="Proteomes" id="UP000095038"/>
    </source>
</evidence>
<dbReference type="GO" id="GO:0046872">
    <property type="term" value="F:metal ion binding"/>
    <property type="evidence" value="ECO:0007669"/>
    <property type="project" value="UniProtKB-KW"/>
</dbReference>
<accession>A0A1D2VKD5</accession>
<dbReference type="RefSeq" id="XP_020048377.1">
    <property type="nucleotide sequence ID" value="XM_020190422.1"/>
</dbReference>
<evidence type="ECO:0000256" key="4">
    <source>
        <dbReference type="ARBA" id="ARBA00022695"/>
    </source>
</evidence>
<keyword evidence="8" id="KW-0460">Magnesium</keyword>
<organism evidence="10 11">
    <name type="scientific">Ascoidea rubescens DSM 1968</name>
    <dbReference type="NCBI Taxonomy" id="1344418"/>
    <lineage>
        <taxon>Eukaryota</taxon>
        <taxon>Fungi</taxon>
        <taxon>Dikarya</taxon>
        <taxon>Ascomycota</taxon>
        <taxon>Saccharomycotina</taxon>
        <taxon>Saccharomycetes</taxon>
        <taxon>Ascoideaceae</taxon>
        <taxon>Ascoidea</taxon>
    </lineage>
</organism>
<proteinExistence type="inferred from homology"/>
<evidence type="ECO:0000256" key="9">
    <source>
        <dbReference type="ARBA" id="ARBA00031547"/>
    </source>
</evidence>
<keyword evidence="7" id="KW-0067">ATP-binding</keyword>
<sequence>MEKTINKYIPLLDRIKSSKIINSLTFDHDFFVPSPPFHLIPEELKLNNFGSKVPNPTINSDSINTNFNNELFLHRPRNLAGCFSYSLPEVRKDYKYLISSKNALNDLNLNLDYELNKDENTFFKEIVSGQKVFFKHSDSKTNSNENFPYSLNYAGYQFGTFAGQLGDGRVVNLFDLNNGKNDYILQLKGSGKTPFSRFADGKAVLRSSIREFFISEYLNAIGIPSTRALSLTYLPKTYAQRIGAEKCAVVTRFAESWLRVGNFDLLNWRSDRKGLLNLSNFIIENHFPYLVDGEKESKSNFNKEYLDKYSIKIKDVSKYDEMYLEIVKRNAKTTALSQVYGYLNGVLNTDNTSILGLAMDFGPFAMMDKFNPDFSPNHDDVNLRYGYNETPSTIWWNLTKLGEDLIDLIGFDREMVISQEFVDKIEEKIDFNEEKHLNIIKRASKVINICEEEYQDCFMETYTQAFRDRLGLLKAMEEDEKKVISPMLTMLLKTELNYNRFFYNLSYLNFFSNNNDGENKFNELAKSLLPNGFEHSKDMSKEGIIKLISEWLKVFYERLKLENSIDGDRLRASQKYNPAFVPSNWIFEEVISKCKEDNCEGESLEWLEKFSLMCCNPFSRRDSRTDQWGNGFKELEDRWCWDQERNIDYSKLQLQCSCSS</sequence>
<keyword evidence="3" id="KW-0808">Transferase</keyword>
<dbReference type="EMBL" id="KV454478">
    <property type="protein sequence ID" value="ODV62070.1"/>
    <property type="molecule type" value="Genomic_DNA"/>
</dbReference>
<dbReference type="InterPro" id="IPR003846">
    <property type="entry name" value="SelO"/>
</dbReference>
<dbReference type="PANTHER" id="PTHR32057">
    <property type="entry name" value="PROTEIN ADENYLYLTRANSFERASE SELO, MITOCHONDRIAL"/>
    <property type="match status" value="1"/>
</dbReference>
<keyword evidence="11" id="KW-1185">Reference proteome</keyword>
<evidence type="ECO:0000256" key="6">
    <source>
        <dbReference type="ARBA" id="ARBA00022741"/>
    </source>
</evidence>
<evidence type="ECO:0000256" key="1">
    <source>
        <dbReference type="ARBA" id="ARBA00001946"/>
    </source>
</evidence>
<dbReference type="PANTHER" id="PTHR32057:SF14">
    <property type="entry name" value="PROTEIN ADENYLYLTRANSFERASE SELO, MITOCHONDRIAL"/>
    <property type="match status" value="1"/>
</dbReference>
<comment type="cofactor">
    <cofactor evidence="1">
        <name>Mg(2+)</name>
        <dbReference type="ChEBI" id="CHEBI:18420"/>
    </cofactor>
</comment>
<dbReference type="FunCoup" id="A0A1D2VKD5">
    <property type="interactions" value="346"/>
</dbReference>
<dbReference type="GO" id="GO:0005739">
    <property type="term" value="C:mitochondrion"/>
    <property type="evidence" value="ECO:0007669"/>
    <property type="project" value="EnsemblFungi"/>
</dbReference>
<gene>
    <name evidence="10" type="ORF">ASCRUDRAFT_33366</name>
</gene>
<keyword evidence="4" id="KW-0548">Nucleotidyltransferase</keyword>
<name>A0A1D2VKD5_9ASCO</name>
<evidence type="ECO:0000313" key="10">
    <source>
        <dbReference type="EMBL" id="ODV62070.1"/>
    </source>
</evidence>
<comment type="similarity">
    <text evidence="2">Belongs to the SELO family.</text>
</comment>
<reference evidence="11" key="1">
    <citation type="submission" date="2016-05" db="EMBL/GenBank/DDBJ databases">
        <title>Comparative genomics of biotechnologically important yeasts.</title>
        <authorList>
            <consortium name="DOE Joint Genome Institute"/>
            <person name="Riley R."/>
            <person name="Haridas S."/>
            <person name="Wolfe K.H."/>
            <person name="Lopes M.R."/>
            <person name="Hittinger C.T."/>
            <person name="Goker M."/>
            <person name="Salamov A."/>
            <person name="Wisecaver J."/>
            <person name="Long T.M."/>
            <person name="Aerts A.L."/>
            <person name="Barry K."/>
            <person name="Choi C."/>
            <person name="Clum A."/>
            <person name="Coughlan A.Y."/>
            <person name="Deshpande S."/>
            <person name="Douglass A.P."/>
            <person name="Hanson S.J."/>
            <person name="Klenk H.-P."/>
            <person name="Labutti K."/>
            <person name="Lapidus A."/>
            <person name="Lindquist E."/>
            <person name="Lipzen A."/>
            <person name="Meier-Kolthoff J.P."/>
            <person name="Ohm R.A."/>
            <person name="Otillar R.P."/>
            <person name="Pangilinan J."/>
            <person name="Peng Y."/>
            <person name="Rokas A."/>
            <person name="Rosa C.A."/>
            <person name="Scheuner C."/>
            <person name="Sibirny A.A."/>
            <person name="Slot J.C."/>
            <person name="Stielow J.B."/>
            <person name="Sun H."/>
            <person name="Kurtzman C.P."/>
            <person name="Blackwell M."/>
            <person name="Grigoriev I.V."/>
            <person name="Jeffries T.W."/>
        </authorList>
    </citation>
    <scope>NUCLEOTIDE SEQUENCE [LARGE SCALE GENOMIC DNA]</scope>
    <source>
        <strain evidence="11">DSM 1968</strain>
    </source>
</reference>
<keyword evidence="6" id="KW-0547">Nucleotide-binding</keyword>
<dbReference type="STRING" id="1344418.A0A1D2VKD5"/>
<dbReference type="OrthoDB" id="10254721at2759"/>
<dbReference type="GO" id="GO:0045454">
    <property type="term" value="P:cell redox homeostasis"/>
    <property type="evidence" value="ECO:0007669"/>
    <property type="project" value="EnsemblFungi"/>
</dbReference>
<dbReference type="GO" id="GO:0005524">
    <property type="term" value="F:ATP binding"/>
    <property type="evidence" value="ECO:0007669"/>
    <property type="project" value="UniProtKB-KW"/>
</dbReference>
<evidence type="ECO:0000256" key="7">
    <source>
        <dbReference type="ARBA" id="ARBA00022840"/>
    </source>
</evidence>
<keyword evidence="5" id="KW-0479">Metal-binding</keyword>
<evidence type="ECO:0000256" key="3">
    <source>
        <dbReference type="ARBA" id="ARBA00022679"/>
    </source>
</evidence>
<dbReference type="InParanoid" id="A0A1D2VKD5"/>
<dbReference type="GO" id="GO:0070733">
    <property type="term" value="F:AMPylase activity"/>
    <property type="evidence" value="ECO:0007669"/>
    <property type="project" value="EnsemblFungi"/>
</dbReference>
<dbReference type="Pfam" id="PF02696">
    <property type="entry name" value="SelO"/>
    <property type="match status" value="1"/>
</dbReference>
<dbReference type="Proteomes" id="UP000095038">
    <property type="component" value="Unassembled WGS sequence"/>
</dbReference>
<dbReference type="AlphaFoldDB" id="A0A1D2VKD5"/>
<evidence type="ECO:0000256" key="5">
    <source>
        <dbReference type="ARBA" id="ARBA00022723"/>
    </source>
</evidence>
<evidence type="ECO:0000256" key="8">
    <source>
        <dbReference type="ARBA" id="ARBA00022842"/>
    </source>
</evidence>